<feature type="domain" description="GST C-terminal" evidence="2">
    <location>
        <begin position="88"/>
        <end position="219"/>
    </location>
</feature>
<dbReference type="CDD" id="cd00299">
    <property type="entry name" value="GST_C_family"/>
    <property type="match status" value="1"/>
</dbReference>
<dbReference type="GO" id="GO:0016740">
    <property type="term" value="F:transferase activity"/>
    <property type="evidence" value="ECO:0007669"/>
    <property type="project" value="UniProtKB-KW"/>
</dbReference>
<dbReference type="Gene3D" id="3.40.30.10">
    <property type="entry name" value="Glutaredoxin"/>
    <property type="match status" value="1"/>
</dbReference>
<dbReference type="Gene3D" id="1.20.1050.10">
    <property type="match status" value="1"/>
</dbReference>
<dbReference type="InterPro" id="IPR036249">
    <property type="entry name" value="Thioredoxin-like_sf"/>
</dbReference>
<dbReference type="PROSITE" id="PS50405">
    <property type="entry name" value="GST_CTER"/>
    <property type="match status" value="1"/>
</dbReference>
<dbReference type="InterPro" id="IPR004046">
    <property type="entry name" value="GST_C"/>
</dbReference>
<gene>
    <name evidence="3" type="ordered locus">Plav_0557</name>
</gene>
<feature type="domain" description="GST N-terminal" evidence="1">
    <location>
        <begin position="1"/>
        <end position="83"/>
    </location>
</feature>
<dbReference type="SUPFAM" id="SSF47616">
    <property type="entry name" value="GST C-terminal domain-like"/>
    <property type="match status" value="1"/>
</dbReference>
<dbReference type="eggNOG" id="COG0625">
    <property type="taxonomic scope" value="Bacteria"/>
</dbReference>
<evidence type="ECO:0000259" key="2">
    <source>
        <dbReference type="PROSITE" id="PS50405"/>
    </source>
</evidence>
<reference evidence="3 4" key="1">
    <citation type="journal article" date="2011" name="Stand. Genomic Sci.">
        <title>Complete genome sequence of Parvibaculum lavamentivorans type strain (DS-1(T)).</title>
        <authorList>
            <person name="Schleheck D."/>
            <person name="Weiss M."/>
            <person name="Pitluck S."/>
            <person name="Bruce D."/>
            <person name="Land M.L."/>
            <person name="Han S."/>
            <person name="Saunders E."/>
            <person name="Tapia R."/>
            <person name="Detter C."/>
            <person name="Brettin T."/>
            <person name="Han J."/>
            <person name="Woyke T."/>
            <person name="Goodwin L."/>
            <person name="Pennacchio L."/>
            <person name="Nolan M."/>
            <person name="Cook A.M."/>
            <person name="Kjelleberg S."/>
            <person name="Thomas T."/>
        </authorList>
    </citation>
    <scope>NUCLEOTIDE SEQUENCE [LARGE SCALE GENOMIC DNA]</scope>
    <source>
        <strain evidence="4">DS-1 / DSM 13023 / NCIMB 13966</strain>
    </source>
</reference>
<dbReference type="EMBL" id="CP000774">
    <property type="protein sequence ID" value="ABS62180.1"/>
    <property type="molecule type" value="Genomic_DNA"/>
</dbReference>
<sequence length="221" mass="24275">MTLTIYGPSLSPFVRKVRVFLAEKGQDYTLEQVNIFPAPDWFVEISPLKRVPVLRDDSIGPDATLPDSSAICGYLEKKFAAPALYPADAFACGKALWYEEYADSDLAGNIGMGVFRPMIVSRMMGKEPDTAAAEKTMSEKLPRNFAFFEKEIGTREFLCGDTFGIADISVATQFANLAHTGLKPDAKAYPNLTRYLAGIHGRPSFAACIAEEADLLRKFGL</sequence>
<name>A7HQJ7_PARL1</name>
<dbReference type="PANTHER" id="PTHR44051">
    <property type="entry name" value="GLUTATHIONE S-TRANSFERASE-RELATED"/>
    <property type="match status" value="1"/>
</dbReference>
<organism evidence="3 4">
    <name type="scientific">Parvibaculum lavamentivorans (strain DS-1 / DSM 13023 / NCIMB 13966)</name>
    <dbReference type="NCBI Taxonomy" id="402881"/>
    <lineage>
        <taxon>Bacteria</taxon>
        <taxon>Pseudomonadati</taxon>
        <taxon>Pseudomonadota</taxon>
        <taxon>Alphaproteobacteria</taxon>
        <taxon>Hyphomicrobiales</taxon>
        <taxon>Parvibaculaceae</taxon>
        <taxon>Parvibaculum</taxon>
    </lineage>
</organism>
<dbReference type="Pfam" id="PF13417">
    <property type="entry name" value="GST_N_3"/>
    <property type="match status" value="1"/>
</dbReference>
<dbReference type="HOGENOM" id="CLU_011226_5_3_5"/>
<dbReference type="SFLD" id="SFLDG00358">
    <property type="entry name" value="Main_(cytGST)"/>
    <property type="match status" value="1"/>
</dbReference>
<dbReference type="AlphaFoldDB" id="A7HQJ7"/>
<dbReference type="SFLD" id="SFLDS00019">
    <property type="entry name" value="Glutathione_Transferase_(cytos"/>
    <property type="match status" value="1"/>
</dbReference>
<evidence type="ECO:0000313" key="4">
    <source>
        <dbReference type="Proteomes" id="UP000006377"/>
    </source>
</evidence>
<dbReference type="PANTHER" id="PTHR44051:SF8">
    <property type="entry name" value="GLUTATHIONE S-TRANSFERASE GSTA"/>
    <property type="match status" value="1"/>
</dbReference>
<dbReference type="OrthoDB" id="9782992at2"/>
<dbReference type="CDD" id="cd00570">
    <property type="entry name" value="GST_N_family"/>
    <property type="match status" value="1"/>
</dbReference>
<dbReference type="KEGG" id="pla:Plav_0557"/>
<dbReference type="RefSeq" id="WP_011995471.1">
    <property type="nucleotide sequence ID" value="NC_009719.1"/>
</dbReference>
<accession>A7HQJ7</accession>
<protein>
    <submittedName>
        <fullName evidence="3">Glutathione S-transferase domain</fullName>
    </submittedName>
</protein>
<dbReference type="Pfam" id="PF00043">
    <property type="entry name" value="GST_C"/>
    <property type="match status" value="1"/>
</dbReference>
<evidence type="ECO:0000313" key="3">
    <source>
        <dbReference type="EMBL" id="ABS62180.1"/>
    </source>
</evidence>
<evidence type="ECO:0000259" key="1">
    <source>
        <dbReference type="PROSITE" id="PS50404"/>
    </source>
</evidence>
<dbReference type="InterPro" id="IPR010987">
    <property type="entry name" value="Glutathione-S-Trfase_C-like"/>
</dbReference>
<keyword evidence="3" id="KW-0808">Transferase</keyword>
<dbReference type="InterPro" id="IPR004045">
    <property type="entry name" value="Glutathione_S-Trfase_N"/>
</dbReference>
<proteinExistence type="predicted"/>
<keyword evidence="4" id="KW-1185">Reference proteome</keyword>
<dbReference type="SUPFAM" id="SSF52833">
    <property type="entry name" value="Thioredoxin-like"/>
    <property type="match status" value="1"/>
</dbReference>
<dbReference type="InterPro" id="IPR040079">
    <property type="entry name" value="Glutathione_S-Trfase"/>
</dbReference>
<dbReference type="PROSITE" id="PS50404">
    <property type="entry name" value="GST_NTER"/>
    <property type="match status" value="1"/>
</dbReference>
<dbReference type="Proteomes" id="UP000006377">
    <property type="component" value="Chromosome"/>
</dbReference>
<dbReference type="InterPro" id="IPR036282">
    <property type="entry name" value="Glutathione-S-Trfase_C_sf"/>
</dbReference>
<dbReference type="STRING" id="402881.Plav_0557"/>